<evidence type="ECO:0000313" key="2">
    <source>
        <dbReference type="EMBL" id="MCH6168335.1"/>
    </source>
</evidence>
<comment type="caution">
    <text evidence="2">The sequence shown here is derived from an EMBL/GenBank/DDBJ whole genome shotgun (WGS) entry which is preliminary data.</text>
</comment>
<evidence type="ECO:0000256" key="1">
    <source>
        <dbReference type="ARBA" id="ARBA00006479"/>
    </source>
</evidence>
<protein>
    <submittedName>
        <fullName evidence="2">ROK family transcriptional regulator</fullName>
    </submittedName>
</protein>
<name>A0ABS9TIG7_9PSEU</name>
<gene>
    <name evidence="2" type="ORF">MMF94_21810</name>
</gene>
<dbReference type="PANTHER" id="PTHR18964:SF149">
    <property type="entry name" value="BIFUNCTIONAL UDP-N-ACETYLGLUCOSAMINE 2-EPIMERASE_N-ACETYLMANNOSAMINE KINASE"/>
    <property type="match status" value="1"/>
</dbReference>
<dbReference type="InterPro" id="IPR000600">
    <property type="entry name" value="ROK"/>
</dbReference>
<keyword evidence="3" id="KW-1185">Reference proteome</keyword>
<dbReference type="Pfam" id="PF13412">
    <property type="entry name" value="HTH_24"/>
    <property type="match status" value="1"/>
</dbReference>
<dbReference type="Pfam" id="PF00480">
    <property type="entry name" value="ROK"/>
    <property type="match status" value="1"/>
</dbReference>
<dbReference type="EMBL" id="JAKXMK010000019">
    <property type="protein sequence ID" value="MCH6168335.1"/>
    <property type="molecule type" value="Genomic_DNA"/>
</dbReference>
<dbReference type="PROSITE" id="PS01125">
    <property type="entry name" value="ROK"/>
    <property type="match status" value="1"/>
</dbReference>
<proteinExistence type="inferred from homology"/>
<reference evidence="2 3" key="1">
    <citation type="submission" date="2022-03" db="EMBL/GenBank/DDBJ databases">
        <title>Pseudonocardia alaer sp. nov., a novel actinomycete isolated from reed forest soil.</title>
        <authorList>
            <person name="Wang L."/>
        </authorList>
    </citation>
    <scope>NUCLEOTIDE SEQUENCE [LARGE SCALE GENOMIC DNA]</scope>
    <source>
        <strain evidence="2 3">Y-16303</strain>
    </source>
</reference>
<dbReference type="SUPFAM" id="SSF46785">
    <property type="entry name" value="Winged helix' DNA-binding domain"/>
    <property type="match status" value="1"/>
</dbReference>
<dbReference type="Gene3D" id="1.10.10.10">
    <property type="entry name" value="Winged helix-like DNA-binding domain superfamily/Winged helix DNA-binding domain"/>
    <property type="match status" value="1"/>
</dbReference>
<dbReference type="InterPro" id="IPR043129">
    <property type="entry name" value="ATPase_NBD"/>
</dbReference>
<sequence length="390" mass="40168">MSSVAEETGVAGDWTTLDGSQQRVAVEVLRHGPLPRAELARRLGLSPGSLTRLTRPLVDSGLLVEGTSDVHTRTGRPSLPLDVRPSSRRFVGVKITGDALFAVVTDLRAAVLVEHEVPLPGRGPDAVVDAVTDAVARMRGEHGEPAGLGIGIGGRVSERRDVTKAQFLGWQQTVPLAAWLHSATDLPTVVENDVRALTVAEHWFGAGRGLQSLVVVTIGVGVGCGIVVHDRLVEGAHGAGGSVGHRPLPGWAMCAQGHRGCAEAVLTSGAITTAVGQALGRSVTYDEVLELAVAGQPAARRAVADAGRALGLLVADIAGLVDPDLVILTGEGVGAVDIARAELDAALEEGRDPAGPPIRVDVQPFPFTEWARGAAAVAIQAHVLGPAAPA</sequence>
<dbReference type="InterPro" id="IPR036390">
    <property type="entry name" value="WH_DNA-bd_sf"/>
</dbReference>
<dbReference type="PANTHER" id="PTHR18964">
    <property type="entry name" value="ROK (REPRESSOR, ORF, KINASE) FAMILY"/>
    <property type="match status" value="1"/>
</dbReference>
<dbReference type="RefSeq" id="WP_241038980.1">
    <property type="nucleotide sequence ID" value="NZ_BAAAJF010000004.1"/>
</dbReference>
<dbReference type="Gene3D" id="3.30.420.40">
    <property type="match status" value="2"/>
</dbReference>
<dbReference type="Proteomes" id="UP001299970">
    <property type="component" value="Unassembled WGS sequence"/>
</dbReference>
<organism evidence="2 3">
    <name type="scientific">Pseudonocardia alaniniphila</name>
    <dbReference type="NCBI Taxonomy" id="75291"/>
    <lineage>
        <taxon>Bacteria</taxon>
        <taxon>Bacillati</taxon>
        <taxon>Actinomycetota</taxon>
        <taxon>Actinomycetes</taxon>
        <taxon>Pseudonocardiales</taxon>
        <taxon>Pseudonocardiaceae</taxon>
        <taxon>Pseudonocardia</taxon>
    </lineage>
</organism>
<dbReference type="InterPro" id="IPR049874">
    <property type="entry name" value="ROK_cs"/>
</dbReference>
<dbReference type="InterPro" id="IPR036388">
    <property type="entry name" value="WH-like_DNA-bd_sf"/>
</dbReference>
<dbReference type="SUPFAM" id="SSF53067">
    <property type="entry name" value="Actin-like ATPase domain"/>
    <property type="match status" value="1"/>
</dbReference>
<accession>A0ABS9TIG7</accession>
<comment type="similarity">
    <text evidence="1">Belongs to the ROK (NagC/XylR) family.</text>
</comment>
<evidence type="ECO:0000313" key="3">
    <source>
        <dbReference type="Proteomes" id="UP001299970"/>
    </source>
</evidence>